<organism evidence="2 3">
    <name type="scientific">Pokkaliibacter plantistimulans</name>
    <dbReference type="NCBI Taxonomy" id="1635171"/>
    <lineage>
        <taxon>Bacteria</taxon>
        <taxon>Pseudomonadati</taxon>
        <taxon>Pseudomonadota</taxon>
        <taxon>Gammaproteobacteria</taxon>
        <taxon>Oceanospirillales</taxon>
        <taxon>Balneatrichaceae</taxon>
        <taxon>Pokkaliibacter</taxon>
    </lineage>
</organism>
<evidence type="ECO:0000256" key="1">
    <source>
        <dbReference type="SAM" id="MobiDB-lite"/>
    </source>
</evidence>
<comment type="caution">
    <text evidence="2">The sequence shown here is derived from an EMBL/GenBank/DDBJ whole genome shotgun (WGS) entry which is preliminary data.</text>
</comment>
<reference evidence="2 3" key="1">
    <citation type="submission" date="2015-03" db="EMBL/GenBank/DDBJ databases">
        <authorList>
            <person name="Krishnan R."/>
            <person name="Midha S."/>
            <person name="Patil P.B."/>
            <person name="Rameshkumar N."/>
        </authorList>
    </citation>
    <scope>NUCLEOTIDE SEQUENCE [LARGE SCALE GENOMIC DNA]</scope>
    <source>
        <strain evidence="2 3">L1E11</strain>
    </source>
</reference>
<feature type="region of interest" description="Disordered" evidence="1">
    <location>
        <begin position="1"/>
        <end position="72"/>
    </location>
</feature>
<sequence length="72" mass="7944">MGQNQGSGNTSSQQSAFSSQERSNKTMLDLGKQQLNNLFNPYTNDDQLSDMPPSVSRDVGRWRTTIHNPSAA</sequence>
<dbReference type="Proteomes" id="UP000248090">
    <property type="component" value="Unassembled WGS sequence"/>
</dbReference>
<protein>
    <submittedName>
        <fullName evidence="2">Uncharacterized protein</fullName>
    </submittedName>
</protein>
<dbReference type="EMBL" id="LAPT01000021">
    <property type="protein sequence ID" value="PXF32342.1"/>
    <property type="molecule type" value="Genomic_DNA"/>
</dbReference>
<keyword evidence="3" id="KW-1185">Reference proteome</keyword>
<evidence type="ECO:0000313" key="3">
    <source>
        <dbReference type="Proteomes" id="UP000248090"/>
    </source>
</evidence>
<accession>A0ABX5M1H5</accession>
<feature type="compositionally biased region" description="Low complexity" evidence="1">
    <location>
        <begin position="1"/>
        <end position="15"/>
    </location>
</feature>
<name>A0ABX5M1H5_9GAMM</name>
<gene>
    <name evidence="2" type="ORF">WH50_05415</name>
</gene>
<feature type="compositionally biased region" description="Polar residues" evidence="1">
    <location>
        <begin position="33"/>
        <end position="46"/>
    </location>
</feature>
<proteinExistence type="predicted"/>
<evidence type="ECO:0000313" key="2">
    <source>
        <dbReference type="EMBL" id="PXF32342.1"/>
    </source>
</evidence>